<dbReference type="AlphaFoldDB" id="A0A5C5WQ78"/>
<dbReference type="InterPro" id="IPR029063">
    <property type="entry name" value="SAM-dependent_MTases_sf"/>
</dbReference>
<accession>A0A5C5WQ78</accession>
<evidence type="ECO:0000259" key="1">
    <source>
        <dbReference type="Pfam" id="PF08241"/>
    </source>
</evidence>
<sequence>MFSRPGLHRWVREQRKEAVEPILNVGAGGIIGRIIEHGDFKTVDFDPEYGPDIVADVCKLDQHTEAESFATVFMIEVLEHVPDPATAVHQLHRVLQPGGKLYLSVPYAIEIHLAPHDYWRFTPFSLKHLLASFEAVDIVPRGGYVTASLTPLLRLAFQPNLVDKCIGRILLCLAVMAYPALWLLDRIVSSDAYASGFHVVATKSQ</sequence>
<name>A0A5C5WQ78_9BACT</name>
<dbReference type="GO" id="GO:0032259">
    <property type="term" value="P:methylation"/>
    <property type="evidence" value="ECO:0007669"/>
    <property type="project" value="UniProtKB-KW"/>
</dbReference>
<proteinExistence type="predicted"/>
<gene>
    <name evidence="2" type="primary">ubiG_2</name>
    <name evidence="2" type="ORF">Pla22_03130</name>
</gene>
<dbReference type="Pfam" id="PF08241">
    <property type="entry name" value="Methyltransf_11"/>
    <property type="match status" value="1"/>
</dbReference>
<dbReference type="InterPro" id="IPR013216">
    <property type="entry name" value="Methyltransf_11"/>
</dbReference>
<dbReference type="Proteomes" id="UP000316598">
    <property type="component" value="Unassembled WGS sequence"/>
</dbReference>
<organism evidence="2 3">
    <name type="scientific">Rubripirellula amarantea</name>
    <dbReference type="NCBI Taxonomy" id="2527999"/>
    <lineage>
        <taxon>Bacteria</taxon>
        <taxon>Pseudomonadati</taxon>
        <taxon>Planctomycetota</taxon>
        <taxon>Planctomycetia</taxon>
        <taxon>Pirellulales</taxon>
        <taxon>Pirellulaceae</taxon>
        <taxon>Rubripirellula</taxon>
    </lineage>
</organism>
<feature type="domain" description="Methyltransferase type 11" evidence="1">
    <location>
        <begin position="53"/>
        <end position="103"/>
    </location>
</feature>
<reference evidence="2 3" key="1">
    <citation type="submission" date="2019-02" db="EMBL/GenBank/DDBJ databases">
        <title>Deep-cultivation of Planctomycetes and their phenomic and genomic characterization uncovers novel biology.</title>
        <authorList>
            <person name="Wiegand S."/>
            <person name="Jogler M."/>
            <person name="Boedeker C."/>
            <person name="Pinto D."/>
            <person name="Vollmers J."/>
            <person name="Rivas-Marin E."/>
            <person name="Kohn T."/>
            <person name="Peeters S.H."/>
            <person name="Heuer A."/>
            <person name="Rast P."/>
            <person name="Oberbeckmann S."/>
            <person name="Bunk B."/>
            <person name="Jeske O."/>
            <person name="Meyerdierks A."/>
            <person name="Storesund J.E."/>
            <person name="Kallscheuer N."/>
            <person name="Luecker S."/>
            <person name="Lage O.M."/>
            <person name="Pohl T."/>
            <person name="Merkel B.J."/>
            <person name="Hornburger P."/>
            <person name="Mueller R.-W."/>
            <person name="Bruemmer F."/>
            <person name="Labrenz M."/>
            <person name="Spormann A.M."/>
            <person name="Op Den Camp H."/>
            <person name="Overmann J."/>
            <person name="Amann R."/>
            <person name="Jetten M.S.M."/>
            <person name="Mascher T."/>
            <person name="Medema M.H."/>
            <person name="Devos D.P."/>
            <person name="Kaster A.-K."/>
            <person name="Ovreas L."/>
            <person name="Rohde M."/>
            <person name="Galperin M.Y."/>
            <person name="Jogler C."/>
        </authorList>
    </citation>
    <scope>NUCLEOTIDE SEQUENCE [LARGE SCALE GENOMIC DNA]</scope>
    <source>
        <strain evidence="2 3">Pla22</strain>
    </source>
</reference>
<keyword evidence="3" id="KW-1185">Reference proteome</keyword>
<evidence type="ECO:0000313" key="2">
    <source>
        <dbReference type="EMBL" id="TWT52687.1"/>
    </source>
</evidence>
<comment type="caution">
    <text evidence="2">The sequence shown here is derived from an EMBL/GenBank/DDBJ whole genome shotgun (WGS) entry which is preliminary data.</text>
</comment>
<keyword evidence="2" id="KW-0489">Methyltransferase</keyword>
<dbReference type="GO" id="GO:0008757">
    <property type="term" value="F:S-adenosylmethionine-dependent methyltransferase activity"/>
    <property type="evidence" value="ECO:0007669"/>
    <property type="project" value="InterPro"/>
</dbReference>
<dbReference type="GO" id="GO:0102208">
    <property type="term" value="F:2-polyprenyl-6-hydroxyphenol methylase activity"/>
    <property type="evidence" value="ECO:0007669"/>
    <property type="project" value="UniProtKB-EC"/>
</dbReference>
<dbReference type="EC" id="2.1.1.222" evidence="2"/>
<dbReference type="EMBL" id="SJPI01000001">
    <property type="protein sequence ID" value="TWT52687.1"/>
    <property type="molecule type" value="Genomic_DNA"/>
</dbReference>
<keyword evidence="2" id="KW-0830">Ubiquinone</keyword>
<dbReference type="RefSeq" id="WP_165440475.1">
    <property type="nucleotide sequence ID" value="NZ_SJPI01000001.1"/>
</dbReference>
<dbReference type="Gene3D" id="3.40.50.150">
    <property type="entry name" value="Vaccinia Virus protein VP39"/>
    <property type="match status" value="1"/>
</dbReference>
<protein>
    <submittedName>
        <fullName evidence="2">Ubiquinone biosynthesis O-methyltransferase</fullName>
        <ecNumber evidence="2">2.1.1.222</ecNumber>
    </submittedName>
</protein>
<evidence type="ECO:0000313" key="3">
    <source>
        <dbReference type="Proteomes" id="UP000316598"/>
    </source>
</evidence>
<dbReference type="SUPFAM" id="SSF53335">
    <property type="entry name" value="S-adenosyl-L-methionine-dependent methyltransferases"/>
    <property type="match status" value="1"/>
</dbReference>
<keyword evidence="2" id="KW-0808">Transferase</keyword>